<evidence type="ECO:0000256" key="3">
    <source>
        <dbReference type="ARBA" id="ARBA00023319"/>
    </source>
</evidence>
<feature type="domain" description="Ig-like" evidence="5">
    <location>
        <begin position="472"/>
        <end position="540"/>
    </location>
</feature>
<dbReference type="SMART" id="SM00408">
    <property type="entry name" value="IGc2"/>
    <property type="match status" value="5"/>
</dbReference>
<dbReference type="Gene3D" id="2.60.40.10">
    <property type="entry name" value="Immunoglobulins"/>
    <property type="match status" value="9"/>
</dbReference>
<evidence type="ECO:0000313" key="7">
    <source>
        <dbReference type="Proteomes" id="UP000028760"/>
    </source>
</evidence>
<feature type="domain" description="Ig-like" evidence="5">
    <location>
        <begin position="122"/>
        <end position="203"/>
    </location>
</feature>
<evidence type="ECO:0000256" key="4">
    <source>
        <dbReference type="SAM" id="MobiDB-lite"/>
    </source>
</evidence>
<reference evidence="6" key="3">
    <citation type="submission" date="2025-09" db="UniProtKB">
        <authorList>
            <consortium name="Ensembl"/>
        </authorList>
    </citation>
    <scope>IDENTIFICATION</scope>
</reference>
<name>A0A087X435_POEFO</name>
<dbReference type="InterPro" id="IPR036179">
    <property type="entry name" value="Ig-like_dom_sf"/>
</dbReference>
<dbReference type="AlphaFoldDB" id="A0A087X435"/>
<dbReference type="PROSITE" id="PS50835">
    <property type="entry name" value="IG_LIKE"/>
    <property type="match status" value="8"/>
</dbReference>
<dbReference type="SMART" id="SM00409">
    <property type="entry name" value="IG"/>
    <property type="match status" value="8"/>
</dbReference>
<dbReference type="PANTHER" id="PTHR11481">
    <property type="entry name" value="IMMUNOGLOBULIN FC RECEPTOR"/>
    <property type="match status" value="1"/>
</dbReference>
<protein>
    <recommendedName>
        <fullName evidence="5">Ig-like domain-containing protein</fullName>
    </recommendedName>
</protein>
<feature type="region of interest" description="Disordered" evidence="4">
    <location>
        <begin position="810"/>
        <end position="833"/>
    </location>
</feature>
<dbReference type="Pfam" id="PF13927">
    <property type="entry name" value="Ig_3"/>
    <property type="match status" value="2"/>
</dbReference>
<feature type="compositionally biased region" description="Basic and acidic residues" evidence="4">
    <location>
        <begin position="810"/>
        <end position="819"/>
    </location>
</feature>
<organism evidence="6 7">
    <name type="scientific">Poecilia formosa</name>
    <name type="common">Amazon molly</name>
    <name type="synonym">Limia formosa</name>
    <dbReference type="NCBI Taxonomy" id="48698"/>
    <lineage>
        <taxon>Eukaryota</taxon>
        <taxon>Metazoa</taxon>
        <taxon>Chordata</taxon>
        <taxon>Craniata</taxon>
        <taxon>Vertebrata</taxon>
        <taxon>Euteleostomi</taxon>
        <taxon>Actinopterygii</taxon>
        <taxon>Neopterygii</taxon>
        <taxon>Teleostei</taxon>
        <taxon>Neoteleostei</taxon>
        <taxon>Acanthomorphata</taxon>
        <taxon>Ovalentaria</taxon>
        <taxon>Atherinomorphae</taxon>
        <taxon>Cyprinodontiformes</taxon>
        <taxon>Poeciliidae</taxon>
        <taxon>Poeciliinae</taxon>
        <taxon>Poecilia</taxon>
    </lineage>
</organism>
<dbReference type="InterPro" id="IPR013783">
    <property type="entry name" value="Ig-like_fold"/>
</dbReference>
<dbReference type="PANTHER" id="PTHR11481:SF64">
    <property type="entry name" value="FC RECEPTOR-LIKE PROTEIN 4"/>
    <property type="match status" value="1"/>
</dbReference>
<feature type="domain" description="Ig-like" evidence="5">
    <location>
        <begin position="380"/>
        <end position="463"/>
    </location>
</feature>
<dbReference type="InterPro" id="IPR013151">
    <property type="entry name" value="Immunoglobulin_dom"/>
</dbReference>
<evidence type="ECO:0000256" key="1">
    <source>
        <dbReference type="ARBA" id="ARBA00022729"/>
    </source>
</evidence>
<dbReference type="GeneTree" id="ENSGT00940000162700"/>
<evidence type="ECO:0000259" key="5">
    <source>
        <dbReference type="PROSITE" id="PS50835"/>
    </source>
</evidence>
<dbReference type="InterPro" id="IPR050488">
    <property type="entry name" value="Ig_Fc_receptor"/>
</dbReference>
<feature type="domain" description="Ig-like" evidence="5">
    <location>
        <begin position="25"/>
        <end position="91"/>
    </location>
</feature>
<feature type="domain" description="Ig-like" evidence="5">
    <location>
        <begin position="293"/>
        <end position="374"/>
    </location>
</feature>
<reference evidence="7" key="1">
    <citation type="submission" date="2013-10" db="EMBL/GenBank/DDBJ databases">
        <authorList>
            <person name="Schartl M."/>
            <person name="Warren W."/>
        </authorList>
    </citation>
    <scope>NUCLEOTIDE SEQUENCE [LARGE SCALE GENOMIC DNA]</scope>
    <source>
        <strain evidence="7">female</strain>
    </source>
</reference>
<dbReference type="Proteomes" id="UP000028760">
    <property type="component" value="Unassembled WGS sequence"/>
</dbReference>
<feature type="domain" description="Ig-like" evidence="5">
    <location>
        <begin position="554"/>
        <end position="632"/>
    </location>
</feature>
<evidence type="ECO:0000313" key="6">
    <source>
        <dbReference type="Ensembl" id="ENSPFOP00000000538.2"/>
    </source>
</evidence>
<dbReference type="GO" id="GO:0007166">
    <property type="term" value="P:cell surface receptor signaling pathway"/>
    <property type="evidence" value="ECO:0007669"/>
    <property type="project" value="TreeGrafter"/>
</dbReference>
<evidence type="ECO:0000256" key="2">
    <source>
        <dbReference type="ARBA" id="ARBA00023157"/>
    </source>
</evidence>
<dbReference type="eggNOG" id="ENOG502QQ6U">
    <property type="taxonomic scope" value="Eukaryota"/>
</dbReference>
<feature type="domain" description="Ig-like" evidence="5">
    <location>
        <begin position="209"/>
        <end position="285"/>
    </location>
</feature>
<reference evidence="6" key="2">
    <citation type="submission" date="2025-08" db="UniProtKB">
        <authorList>
            <consortium name="Ensembl"/>
        </authorList>
    </citation>
    <scope>IDENTIFICATION</scope>
</reference>
<dbReference type="STRING" id="48698.ENSPFOP00000000538"/>
<dbReference type="InterPro" id="IPR003598">
    <property type="entry name" value="Ig_sub2"/>
</dbReference>
<dbReference type="Pfam" id="PF00047">
    <property type="entry name" value="ig"/>
    <property type="match status" value="1"/>
</dbReference>
<dbReference type="Ensembl" id="ENSPFOT00000000539.2">
    <property type="protein sequence ID" value="ENSPFOP00000000538.2"/>
    <property type="gene ID" value="ENSPFOG00000000591.2"/>
</dbReference>
<accession>A0A087X435</accession>
<keyword evidence="3" id="KW-0393">Immunoglobulin domain</keyword>
<sequence>MVREGDRQLTEWSDAVTLTVRSDKPRATLTADRTVIPLGGSITLTCSVDGSDDWKFDWFRNGRQYSVGRIRGNTEPYRVISVSEGGVYSCRGGRERGGGGGDPVFQTETSNEVPIQKTVSKPTVTLQPTWPVIYRGETVTLRCEIQDDGGTQWTYEWRPTNRNSPTSSEYRINRVSEYDNGEYRCKAKRGRQLTDWSDAFRLTVRSDKPRATVTAHRTTIPAGGSVTLSCSVEGSGDWKFDWFRNGQQYPVDQIRVISVSEGGEYSCRGQRGNPVFQTEKSREVSIQKTVSRPTVTLQPNWPVVFRGETVTLRCEIQGGGGTQWKYEWIPANRNSPSSSEYRISSVSDSDGRNYCCKAHSDHQITNWSSAFRLTVDGNRPTPSLTAKNYNIPAGGSVALSCSVRGSAGWRFDWFRQESVHHSAQSIRNNESSGTISVSNEGVYSCRGGRGDPVFYTETSSEVTIQKTVPITPTVIQQPNWSQIYRGEKVTLRCEIQGGTQWTYEWRTTNRNSPSSSEYRITADSSGDYGCRGRRDRFTLTEWRVIRLNVSSPKPQPVLSVSPSWLNPGASVTLSCEVKHQDAGWRFFWYKAVSKLISSSYSLELLPGSTNGTEQNSFIIQGQNHTAGFVCRAGRGEPEFYTYYSEPKFVWSADSHPAASLSVSPDRVQHVIDQPVTLKCSGNDTKWRVRRFTDTTSPSHVQCSNWGTMHGSSCTINRLWYHSGVYWCESESGEFSNAVNITVQDDYDGIILLSPVHPVTEGDPVTLSCRNKEQQLLSNVFFYHNDKLLHSDSREELNISAVSKSDEGFYKCQHSGKDSPRSWMSVRGEEEENV</sequence>
<dbReference type="InterPro" id="IPR003599">
    <property type="entry name" value="Ig_sub"/>
</dbReference>
<keyword evidence="2" id="KW-1015">Disulfide bond</keyword>
<dbReference type="OMA" id="GDYRCMG"/>
<dbReference type="EMBL" id="AYCK01009799">
    <property type="status" value="NOT_ANNOTATED_CDS"/>
    <property type="molecule type" value="Genomic_DNA"/>
</dbReference>
<dbReference type="GO" id="GO:0004888">
    <property type="term" value="F:transmembrane signaling receptor activity"/>
    <property type="evidence" value="ECO:0007669"/>
    <property type="project" value="TreeGrafter"/>
</dbReference>
<keyword evidence="7" id="KW-1185">Reference proteome</keyword>
<feature type="domain" description="Ig-like" evidence="5">
    <location>
        <begin position="747"/>
        <end position="812"/>
    </location>
</feature>
<keyword evidence="1" id="KW-0732">Signal</keyword>
<dbReference type="Pfam" id="PF13895">
    <property type="entry name" value="Ig_2"/>
    <property type="match status" value="2"/>
</dbReference>
<dbReference type="InterPro" id="IPR007110">
    <property type="entry name" value="Ig-like_dom"/>
</dbReference>
<dbReference type="SUPFAM" id="SSF48726">
    <property type="entry name" value="Immunoglobulin"/>
    <property type="match status" value="9"/>
</dbReference>
<dbReference type="GO" id="GO:0009897">
    <property type="term" value="C:external side of plasma membrane"/>
    <property type="evidence" value="ECO:0007669"/>
    <property type="project" value="TreeGrafter"/>
</dbReference>
<dbReference type="GO" id="GO:0006955">
    <property type="term" value="P:immune response"/>
    <property type="evidence" value="ECO:0007669"/>
    <property type="project" value="TreeGrafter"/>
</dbReference>
<proteinExistence type="predicted"/>